<dbReference type="InterPro" id="IPR043738">
    <property type="entry name" value="DUF5683"/>
</dbReference>
<evidence type="ECO:0000313" key="4">
    <source>
        <dbReference type="Proteomes" id="UP000295706"/>
    </source>
</evidence>
<feature type="signal peptide" evidence="1">
    <location>
        <begin position="1"/>
        <end position="18"/>
    </location>
</feature>
<keyword evidence="1" id="KW-0732">Signal</keyword>
<protein>
    <recommendedName>
        <fullName evidence="2">DUF5683 domain-containing protein</fullName>
    </recommendedName>
</protein>
<dbReference type="Proteomes" id="UP000295706">
    <property type="component" value="Unassembled WGS sequence"/>
</dbReference>
<keyword evidence="4" id="KW-1185">Reference proteome</keyword>
<gene>
    <name evidence="3" type="ORF">EZE20_12750</name>
</gene>
<comment type="caution">
    <text evidence="3">The sequence shown here is derived from an EMBL/GenBank/DDBJ whole genome shotgun (WGS) entry which is preliminary data.</text>
</comment>
<evidence type="ECO:0000313" key="3">
    <source>
        <dbReference type="EMBL" id="TDB64538.1"/>
    </source>
</evidence>
<proteinExistence type="predicted"/>
<evidence type="ECO:0000256" key="1">
    <source>
        <dbReference type="SAM" id="SignalP"/>
    </source>
</evidence>
<reference evidence="3 4" key="1">
    <citation type="submission" date="2019-02" db="EMBL/GenBank/DDBJ databases">
        <title>Arundinibacter roseus gen. nov., sp. nov., a new member of the family Cytophagaceae.</title>
        <authorList>
            <person name="Szuroczki S."/>
            <person name="Khayer B."/>
            <person name="Sproer C."/>
            <person name="Toumi M."/>
            <person name="Szabo A."/>
            <person name="Felfoldi T."/>
            <person name="Schumann P."/>
            <person name="Toth E."/>
        </authorList>
    </citation>
    <scope>NUCLEOTIDE SEQUENCE [LARGE SCALE GENOMIC DNA]</scope>
    <source>
        <strain evidence="3 4">DMA-k-7a</strain>
    </source>
</reference>
<sequence>MKAWIWLGLLVWSVGASAQEIRTDSVRKAIVPLAINDSLRPGQDQEIKIDTLLRNSKAVRPKLIPKKATIYSLILPGAGQIYNRDFWKLPLVYGGLGAAVYTIRWNALRYNDFLQPYLTSVNPDTGLPSGKTEYEVYIRGDDEIRTLTLDQVKRGKTFYRRYREYGYVILAAVYALTAIEANVAAHLKTFDMSEDLTFRLEPSTEKTFLARPTAGVKLVFAFK</sequence>
<dbReference type="RefSeq" id="WP_132118183.1">
    <property type="nucleotide sequence ID" value="NZ_SMJU01000007.1"/>
</dbReference>
<feature type="domain" description="DUF5683" evidence="2">
    <location>
        <begin position="63"/>
        <end position="222"/>
    </location>
</feature>
<organism evidence="3 4">
    <name type="scientific">Arundinibacter roseus</name>
    <dbReference type="NCBI Taxonomy" id="2070510"/>
    <lineage>
        <taxon>Bacteria</taxon>
        <taxon>Pseudomonadati</taxon>
        <taxon>Bacteroidota</taxon>
        <taxon>Cytophagia</taxon>
        <taxon>Cytophagales</taxon>
        <taxon>Spirosomataceae</taxon>
        <taxon>Arundinibacter</taxon>
    </lineage>
</organism>
<dbReference type="AlphaFoldDB" id="A0A4R4K9U7"/>
<dbReference type="Pfam" id="PF18935">
    <property type="entry name" value="DUF5683"/>
    <property type="match status" value="1"/>
</dbReference>
<accession>A0A4R4K9U7</accession>
<name>A0A4R4K9U7_9BACT</name>
<evidence type="ECO:0000259" key="2">
    <source>
        <dbReference type="Pfam" id="PF18935"/>
    </source>
</evidence>
<dbReference type="EMBL" id="SMJU01000007">
    <property type="protein sequence ID" value="TDB64538.1"/>
    <property type="molecule type" value="Genomic_DNA"/>
</dbReference>
<feature type="chain" id="PRO_5020588326" description="DUF5683 domain-containing protein" evidence="1">
    <location>
        <begin position="19"/>
        <end position="223"/>
    </location>
</feature>
<dbReference type="OrthoDB" id="9813910at2"/>